<comment type="similarity">
    <text evidence="2">In the C-terminal section; belongs to the Mrp/NBP35 ATP-binding proteins family.</text>
</comment>
<evidence type="ECO:0000256" key="5">
    <source>
        <dbReference type="ARBA" id="ARBA00022840"/>
    </source>
</evidence>
<dbReference type="SUPFAM" id="SSF52540">
    <property type="entry name" value="P-loop containing nucleoside triphosphate hydrolases"/>
    <property type="match status" value="1"/>
</dbReference>
<dbReference type="AlphaFoldDB" id="A0A4Y8WPS3"/>
<dbReference type="EMBL" id="SPNC01000122">
    <property type="protein sequence ID" value="TFH94438.1"/>
    <property type="molecule type" value="Genomic_DNA"/>
</dbReference>
<dbReference type="STRING" id="1122973.GCA_000379925_01066"/>
<dbReference type="InterPro" id="IPR019591">
    <property type="entry name" value="Mrp/NBP35_ATP-bd"/>
</dbReference>
<reference evidence="10 11" key="1">
    <citation type="submission" date="2019-03" db="EMBL/GenBank/DDBJ databases">
        <title>Porphyromonas levii Isolated from the Uterus of Dairy Cows.</title>
        <authorList>
            <person name="Francis A.M."/>
        </authorList>
    </citation>
    <scope>NUCLEOTIDE SEQUENCE [LARGE SCALE GENOMIC DNA]</scope>
    <source>
        <strain evidence="10 11">AF5678</strain>
    </source>
</reference>
<dbReference type="Gene3D" id="3.40.50.300">
    <property type="entry name" value="P-loop containing nucleotide triphosphate hydrolases"/>
    <property type="match status" value="1"/>
</dbReference>
<feature type="binding site" evidence="8">
    <location>
        <begin position="110"/>
        <end position="117"/>
    </location>
    <ligand>
        <name>ATP</name>
        <dbReference type="ChEBI" id="CHEBI:30616"/>
    </ligand>
</feature>
<comment type="similarity">
    <text evidence="8">Belongs to the Mrp/NBP35 ATP-binding proteins family.</text>
</comment>
<dbReference type="PANTHER" id="PTHR42961">
    <property type="entry name" value="IRON-SULFUR PROTEIN NUBPL"/>
    <property type="match status" value="1"/>
</dbReference>
<dbReference type="InterPro" id="IPR044304">
    <property type="entry name" value="NUBPL-like"/>
</dbReference>
<organism evidence="10 11">
    <name type="scientific">Porphyromonas levii</name>
    <dbReference type="NCBI Taxonomy" id="28114"/>
    <lineage>
        <taxon>Bacteria</taxon>
        <taxon>Pseudomonadati</taxon>
        <taxon>Bacteroidota</taxon>
        <taxon>Bacteroidia</taxon>
        <taxon>Bacteroidales</taxon>
        <taxon>Porphyromonadaceae</taxon>
        <taxon>Porphyromonas</taxon>
    </lineage>
</organism>
<evidence type="ECO:0000313" key="11">
    <source>
        <dbReference type="Proteomes" id="UP000297225"/>
    </source>
</evidence>
<comment type="subunit">
    <text evidence="8">Homodimer.</text>
</comment>
<protein>
    <recommendedName>
        <fullName evidence="8">Iron-sulfur cluster carrier protein</fullName>
    </recommendedName>
</protein>
<dbReference type="GO" id="GO:0140663">
    <property type="term" value="F:ATP-dependent FeS chaperone activity"/>
    <property type="evidence" value="ECO:0007669"/>
    <property type="project" value="InterPro"/>
</dbReference>
<dbReference type="InterPro" id="IPR027417">
    <property type="entry name" value="P-loop_NTPase"/>
</dbReference>
<dbReference type="OrthoDB" id="9809679at2"/>
<comment type="caution">
    <text evidence="10">The sequence shown here is derived from an EMBL/GenBank/DDBJ whole genome shotgun (WGS) entry which is preliminary data.</text>
</comment>
<keyword evidence="8" id="KW-0378">Hydrolase</keyword>
<evidence type="ECO:0000256" key="4">
    <source>
        <dbReference type="ARBA" id="ARBA00022741"/>
    </source>
</evidence>
<dbReference type="Gene3D" id="3.30.300.130">
    <property type="entry name" value="Fe-S cluster assembly (FSCA)"/>
    <property type="match status" value="1"/>
</dbReference>
<dbReference type="GO" id="GO:0051539">
    <property type="term" value="F:4 iron, 4 sulfur cluster binding"/>
    <property type="evidence" value="ECO:0007669"/>
    <property type="project" value="TreeGrafter"/>
</dbReference>
<keyword evidence="5 8" id="KW-0067">ATP-binding</keyword>
<dbReference type="SUPFAM" id="SSF117916">
    <property type="entry name" value="Fe-S cluster assembly (FSCA) domain-like"/>
    <property type="match status" value="1"/>
</dbReference>
<keyword evidence="11" id="KW-1185">Reference proteome</keyword>
<dbReference type="RefSeq" id="WP_134850010.1">
    <property type="nucleotide sequence ID" value="NZ_CP197400.1"/>
</dbReference>
<dbReference type="PANTHER" id="PTHR42961:SF2">
    <property type="entry name" value="IRON-SULFUR PROTEIN NUBPL"/>
    <property type="match status" value="1"/>
</dbReference>
<comment type="function">
    <text evidence="8">Binds and transfers iron-sulfur (Fe-S) clusters to target apoproteins. Can hydrolyze ATP.</text>
</comment>
<evidence type="ECO:0000256" key="2">
    <source>
        <dbReference type="ARBA" id="ARBA00008205"/>
    </source>
</evidence>
<gene>
    <name evidence="10" type="ORF">E4P47_07465</name>
</gene>
<evidence type="ECO:0000256" key="3">
    <source>
        <dbReference type="ARBA" id="ARBA00022723"/>
    </source>
</evidence>
<keyword evidence="3 8" id="KW-0479">Metal-binding</keyword>
<keyword evidence="7 8" id="KW-0411">Iron-sulfur</keyword>
<sequence>MKQITEQAILDALKTIKYPGEEENIVASGMVQNDIVIEGRKVSFSIKFKKAKDPFHKSIIKTVEAVLMNMVAEDMEIQGNITPVFSELPKAPVGDVLLPGVKNIVAIHSGKGGVGKSTVTANLAVALAAAGYKVGLLDADIYGPSMPRMLGLEGSRPTMVEVDGKELIETPMNHGVKLLSIGFFVNKEDAIVWRGTMASNAMGQLIREGNWGELDFLLVDLPPGTSDIHLSLIQTLGLTGAVVVTTPQHVATDDARKGLNMFKDEKINVPVLGIVENMAWFTPAELPNNRYYIFGKDGGKQLAEESGVALLGQVPLVQSVREGADEGRPVALTDDTMMGIAFRNIAENLVAAVEKRNRELPPTTKVNVSRK</sequence>
<dbReference type="GO" id="GO:0005524">
    <property type="term" value="F:ATP binding"/>
    <property type="evidence" value="ECO:0007669"/>
    <property type="project" value="UniProtKB-UniRule"/>
</dbReference>
<dbReference type="Pfam" id="PF01883">
    <property type="entry name" value="FeS_assembly_P"/>
    <property type="match status" value="1"/>
</dbReference>
<dbReference type="Pfam" id="PF10609">
    <property type="entry name" value="ParA"/>
    <property type="match status" value="1"/>
</dbReference>
<accession>A0A4Y8WPS3</accession>
<feature type="domain" description="MIP18 family-like" evidence="9">
    <location>
        <begin position="6"/>
        <end position="69"/>
    </location>
</feature>
<proteinExistence type="inferred from homology"/>
<dbReference type="InterPro" id="IPR034904">
    <property type="entry name" value="FSCA_dom_sf"/>
</dbReference>
<dbReference type="FunFam" id="3.40.50.300:FF:001119">
    <property type="entry name" value="Iron-sulfur cluster carrier protein"/>
    <property type="match status" value="1"/>
</dbReference>
<name>A0A4Y8WPS3_9PORP</name>
<dbReference type="GO" id="GO:0016887">
    <property type="term" value="F:ATP hydrolysis activity"/>
    <property type="evidence" value="ECO:0007669"/>
    <property type="project" value="UniProtKB-UniRule"/>
</dbReference>
<evidence type="ECO:0000256" key="6">
    <source>
        <dbReference type="ARBA" id="ARBA00023004"/>
    </source>
</evidence>
<evidence type="ECO:0000313" key="10">
    <source>
        <dbReference type="EMBL" id="TFH94438.1"/>
    </source>
</evidence>
<comment type="similarity">
    <text evidence="1">In the N-terminal section; belongs to the MIP18 family.</text>
</comment>
<dbReference type="HAMAP" id="MF_02040">
    <property type="entry name" value="Mrp_NBP35"/>
    <property type="match status" value="1"/>
</dbReference>
<dbReference type="GO" id="GO:0046872">
    <property type="term" value="F:metal ion binding"/>
    <property type="evidence" value="ECO:0007669"/>
    <property type="project" value="UniProtKB-KW"/>
</dbReference>
<evidence type="ECO:0000256" key="1">
    <source>
        <dbReference type="ARBA" id="ARBA00007352"/>
    </source>
</evidence>
<dbReference type="InterPro" id="IPR000808">
    <property type="entry name" value="Mrp-like_CS"/>
</dbReference>
<keyword evidence="4 8" id="KW-0547">Nucleotide-binding</keyword>
<dbReference type="CDD" id="cd02037">
    <property type="entry name" value="Mrp_NBP35"/>
    <property type="match status" value="1"/>
</dbReference>
<dbReference type="InterPro" id="IPR002744">
    <property type="entry name" value="MIP18-like"/>
</dbReference>
<dbReference type="PROSITE" id="PS01215">
    <property type="entry name" value="MRP"/>
    <property type="match status" value="1"/>
</dbReference>
<dbReference type="Proteomes" id="UP000297225">
    <property type="component" value="Unassembled WGS sequence"/>
</dbReference>
<evidence type="ECO:0000256" key="7">
    <source>
        <dbReference type="ARBA" id="ARBA00023014"/>
    </source>
</evidence>
<keyword evidence="6 8" id="KW-0408">Iron</keyword>
<dbReference type="GO" id="GO:0016226">
    <property type="term" value="P:iron-sulfur cluster assembly"/>
    <property type="evidence" value="ECO:0007669"/>
    <property type="project" value="InterPro"/>
</dbReference>
<evidence type="ECO:0000256" key="8">
    <source>
        <dbReference type="HAMAP-Rule" id="MF_02040"/>
    </source>
</evidence>
<evidence type="ECO:0000259" key="9">
    <source>
        <dbReference type="Pfam" id="PF01883"/>
    </source>
</evidence>
<dbReference type="InterPro" id="IPR033756">
    <property type="entry name" value="YlxH/NBP35"/>
</dbReference>